<keyword evidence="3" id="KW-1003">Cell membrane</keyword>
<reference evidence="9" key="1">
    <citation type="submission" date="2023-03" db="EMBL/GenBank/DDBJ databases">
        <title>Actinoallomurus iriomotensis NBRC 103681.</title>
        <authorList>
            <person name="Ichikawa N."/>
            <person name="Sato H."/>
            <person name="Tonouchi N."/>
        </authorList>
    </citation>
    <scope>NUCLEOTIDE SEQUENCE</scope>
    <source>
        <strain evidence="9">NBRC 103681</strain>
    </source>
</reference>
<feature type="transmembrane region" description="Helical" evidence="7">
    <location>
        <begin position="118"/>
        <end position="139"/>
    </location>
</feature>
<dbReference type="InterPro" id="IPR004638">
    <property type="entry name" value="EmrB-like"/>
</dbReference>
<feature type="transmembrane region" description="Helical" evidence="7">
    <location>
        <begin position="181"/>
        <end position="201"/>
    </location>
</feature>
<feature type="transmembrane region" description="Helical" evidence="7">
    <location>
        <begin position="238"/>
        <end position="258"/>
    </location>
</feature>
<dbReference type="PANTHER" id="PTHR42718:SF39">
    <property type="entry name" value="ACTINORHODIN TRANSPORTER-RELATED"/>
    <property type="match status" value="1"/>
</dbReference>
<evidence type="ECO:0000256" key="4">
    <source>
        <dbReference type="ARBA" id="ARBA00022692"/>
    </source>
</evidence>
<keyword evidence="4 7" id="KW-0812">Transmembrane</keyword>
<dbReference type="PANTHER" id="PTHR42718">
    <property type="entry name" value="MAJOR FACILITATOR SUPERFAMILY MULTIDRUG TRANSPORTER MFSC"/>
    <property type="match status" value="1"/>
</dbReference>
<dbReference type="PRINTS" id="PR01036">
    <property type="entry name" value="TCRTETB"/>
</dbReference>
<dbReference type="InterPro" id="IPR020846">
    <property type="entry name" value="MFS_dom"/>
</dbReference>
<feature type="transmembrane region" description="Helical" evidence="7">
    <location>
        <begin position="310"/>
        <end position="332"/>
    </location>
</feature>
<keyword evidence="6 7" id="KW-0472">Membrane</keyword>
<feature type="transmembrane region" description="Helical" evidence="7">
    <location>
        <begin position="151"/>
        <end position="175"/>
    </location>
</feature>
<name>A0A9W6RKE3_9ACTN</name>
<dbReference type="SUPFAM" id="SSF103473">
    <property type="entry name" value="MFS general substrate transporter"/>
    <property type="match status" value="1"/>
</dbReference>
<evidence type="ECO:0000256" key="3">
    <source>
        <dbReference type="ARBA" id="ARBA00022475"/>
    </source>
</evidence>
<dbReference type="Gene3D" id="1.20.1720.10">
    <property type="entry name" value="Multidrug resistance protein D"/>
    <property type="match status" value="1"/>
</dbReference>
<dbReference type="PROSITE" id="PS50850">
    <property type="entry name" value="MFS"/>
    <property type="match status" value="1"/>
</dbReference>
<dbReference type="GO" id="GO:0005886">
    <property type="term" value="C:plasma membrane"/>
    <property type="evidence" value="ECO:0007669"/>
    <property type="project" value="UniProtKB-SubCell"/>
</dbReference>
<feature type="transmembrane region" description="Helical" evidence="7">
    <location>
        <begin position="344"/>
        <end position="365"/>
    </location>
</feature>
<dbReference type="EMBL" id="BSTJ01000007">
    <property type="protein sequence ID" value="GLY77596.1"/>
    <property type="molecule type" value="Genomic_DNA"/>
</dbReference>
<organism evidence="9 10">
    <name type="scientific">Actinoallomurus iriomotensis</name>
    <dbReference type="NCBI Taxonomy" id="478107"/>
    <lineage>
        <taxon>Bacteria</taxon>
        <taxon>Bacillati</taxon>
        <taxon>Actinomycetota</taxon>
        <taxon>Actinomycetes</taxon>
        <taxon>Streptosporangiales</taxon>
        <taxon>Thermomonosporaceae</taxon>
        <taxon>Actinoallomurus</taxon>
    </lineage>
</organism>
<feature type="transmembrane region" description="Helical" evidence="7">
    <location>
        <begin position="419"/>
        <end position="438"/>
    </location>
</feature>
<gene>
    <name evidence="9" type="ORF">Airi01_058630</name>
</gene>
<dbReference type="Gene3D" id="1.20.1250.20">
    <property type="entry name" value="MFS general substrate transporter like domains"/>
    <property type="match status" value="1"/>
</dbReference>
<dbReference type="InterPro" id="IPR036259">
    <property type="entry name" value="MFS_trans_sf"/>
</dbReference>
<dbReference type="Proteomes" id="UP001165135">
    <property type="component" value="Unassembled WGS sequence"/>
</dbReference>
<comment type="caution">
    <text evidence="9">The sequence shown here is derived from an EMBL/GenBank/DDBJ whole genome shotgun (WGS) entry which is preliminary data.</text>
</comment>
<feature type="transmembrane region" description="Helical" evidence="7">
    <location>
        <begin position="213"/>
        <end position="232"/>
    </location>
</feature>
<keyword evidence="5 7" id="KW-1133">Transmembrane helix</keyword>
<comment type="subcellular location">
    <subcellularLocation>
        <location evidence="1">Cell membrane</location>
        <topology evidence="1">Multi-pass membrane protein</topology>
    </subcellularLocation>
</comment>
<evidence type="ECO:0000256" key="2">
    <source>
        <dbReference type="ARBA" id="ARBA00022448"/>
    </source>
</evidence>
<evidence type="ECO:0000256" key="1">
    <source>
        <dbReference type="ARBA" id="ARBA00004651"/>
    </source>
</evidence>
<evidence type="ECO:0000256" key="5">
    <source>
        <dbReference type="ARBA" id="ARBA00022989"/>
    </source>
</evidence>
<dbReference type="GO" id="GO:0022857">
    <property type="term" value="F:transmembrane transporter activity"/>
    <property type="evidence" value="ECO:0007669"/>
    <property type="project" value="InterPro"/>
</dbReference>
<sequence>MSVDTRDDGRPASDEVTGRRWRALAVCLVAAFMTLLDVSIVNVALPSIRSGLHASPDGLQWILSGYALAFGLVLVPAGRLGDARSRRAVFMAGLTLFTLSSAAAGIAPAIQWLVVARLVQGVAAGIVNPQIAGLIQILFRGHERGRAFGALGATIGIATAAGPILGGALISLAGAQDGWRWVFYVNIPVGLVALPLAWRLLPPPGEGRRRESLDPVGVLLLGAGVVGLLLPFVQEQQWHGSAKWLLIPAAAVILLGFLQWERRHRQPLVNLSLFRRRSYALGSTIALLYFAGFTSIFFIFTLYLQNGLHYSALFAGLSITPFALGSATGSTIGGRMVGRLGRPLVALGLVLVAVGLTAAFLAVRAVPGSHAALATALPLLLGGFGSGLVISPNQAITLSEVPPEGGGSAAGVLQTGQRIGTAIGIAGVGAVFFAAVGASHGDWATAFRRGLLVVTAFVLIALCAAVADLVAGRRPKPGR</sequence>
<feature type="transmembrane region" description="Helical" evidence="7">
    <location>
        <begin position="58"/>
        <end position="77"/>
    </location>
</feature>
<evidence type="ECO:0000256" key="6">
    <source>
        <dbReference type="ARBA" id="ARBA00023136"/>
    </source>
</evidence>
<accession>A0A9W6RKE3</accession>
<dbReference type="CDD" id="cd17321">
    <property type="entry name" value="MFS_MMR_MDR_like"/>
    <property type="match status" value="1"/>
</dbReference>
<keyword evidence="2" id="KW-0813">Transport</keyword>
<feature type="transmembrane region" description="Helical" evidence="7">
    <location>
        <begin position="279"/>
        <end position="304"/>
    </location>
</feature>
<dbReference type="AlphaFoldDB" id="A0A9W6RKE3"/>
<protein>
    <submittedName>
        <fullName evidence="9">MFS transporter</fullName>
    </submittedName>
</protein>
<evidence type="ECO:0000313" key="9">
    <source>
        <dbReference type="EMBL" id="GLY77596.1"/>
    </source>
</evidence>
<dbReference type="RefSeq" id="WP_285627333.1">
    <property type="nucleotide sequence ID" value="NZ_BSTJ01000007.1"/>
</dbReference>
<feature type="transmembrane region" description="Helical" evidence="7">
    <location>
        <begin position="450"/>
        <end position="471"/>
    </location>
</feature>
<feature type="transmembrane region" description="Helical" evidence="7">
    <location>
        <begin position="371"/>
        <end position="390"/>
    </location>
</feature>
<evidence type="ECO:0000256" key="7">
    <source>
        <dbReference type="SAM" id="Phobius"/>
    </source>
</evidence>
<evidence type="ECO:0000313" key="10">
    <source>
        <dbReference type="Proteomes" id="UP001165135"/>
    </source>
</evidence>
<dbReference type="InterPro" id="IPR011701">
    <property type="entry name" value="MFS"/>
</dbReference>
<evidence type="ECO:0000259" key="8">
    <source>
        <dbReference type="PROSITE" id="PS50850"/>
    </source>
</evidence>
<feature type="domain" description="Major facilitator superfamily (MFS) profile" evidence="8">
    <location>
        <begin position="23"/>
        <end position="479"/>
    </location>
</feature>
<feature type="transmembrane region" description="Helical" evidence="7">
    <location>
        <begin position="21"/>
        <end position="46"/>
    </location>
</feature>
<feature type="transmembrane region" description="Helical" evidence="7">
    <location>
        <begin position="89"/>
        <end position="112"/>
    </location>
</feature>
<dbReference type="NCBIfam" id="TIGR00711">
    <property type="entry name" value="efflux_EmrB"/>
    <property type="match status" value="1"/>
</dbReference>
<dbReference type="Pfam" id="PF07690">
    <property type="entry name" value="MFS_1"/>
    <property type="match status" value="1"/>
</dbReference>
<proteinExistence type="predicted"/>